<comment type="caution">
    <text evidence="1">The sequence shown here is derived from an EMBL/GenBank/DDBJ whole genome shotgun (WGS) entry which is preliminary data.</text>
</comment>
<sequence>MLWVGAQSPFPHFCPTIFYDNVICNDVYKGIVSSYQYIVLMFSDSLVKIFLDIVEQYHRSQPPALQSVISCQQRGRSLQLLVFIARLSFFHSTAKSGGIVALSQILPFSSLSLSLPLSPTIHTTATPKPTPTPILSSFSFLKEIDNVKSEKREKQLETWL</sequence>
<dbReference type="AlphaFoldDB" id="A0AAN9L9Q2"/>
<keyword evidence="2" id="KW-1185">Reference proteome</keyword>
<proteinExistence type="predicted"/>
<organism evidence="1 2">
    <name type="scientific">Canavalia gladiata</name>
    <name type="common">Sword bean</name>
    <name type="synonym">Dolichos gladiatus</name>
    <dbReference type="NCBI Taxonomy" id="3824"/>
    <lineage>
        <taxon>Eukaryota</taxon>
        <taxon>Viridiplantae</taxon>
        <taxon>Streptophyta</taxon>
        <taxon>Embryophyta</taxon>
        <taxon>Tracheophyta</taxon>
        <taxon>Spermatophyta</taxon>
        <taxon>Magnoliopsida</taxon>
        <taxon>eudicotyledons</taxon>
        <taxon>Gunneridae</taxon>
        <taxon>Pentapetalae</taxon>
        <taxon>rosids</taxon>
        <taxon>fabids</taxon>
        <taxon>Fabales</taxon>
        <taxon>Fabaceae</taxon>
        <taxon>Papilionoideae</taxon>
        <taxon>50 kb inversion clade</taxon>
        <taxon>NPAAA clade</taxon>
        <taxon>indigoferoid/millettioid clade</taxon>
        <taxon>Phaseoleae</taxon>
        <taxon>Canavalia</taxon>
    </lineage>
</organism>
<accession>A0AAN9L9Q2</accession>
<protein>
    <submittedName>
        <fullName evidence="1">Uncharacterized protein</fullName>
    </submittedName>
</protein>
<dbReference type="EMBL" id="JAYMYQ010000005">
    <property type="protein sequence ID" value="KAK7330727.1"/>
    <property type="molecule type" value="Genomic_DNA"/>
</dbReference>
<name>A0AAN9L9Q2_CANGL</name>
<evidence type="ECO:0000313" key="2">
    <source>
        <dbReference type="Proteomes" id="UP001367508"/>
    </source>
</evidence>
<evidence type="ECO:0000313" key="1">
    <source>
        <dbReference type="EMBL" id="KAK7330727.1"/>
    </source>
</evidence>
<dbReference type="Proteomes" id="UP001367508">
    <property type="component" value="Unassembled WGS sequence"/>
</dbReference>
<gene>
    <name evidence="1" type="ORF">VNO77_24925</name>
</gene>
<reference evidence="1 2" key="1">
    <citation type="submission" date="2024-01" db="EMBL/GenBank/DDBJ databases">
        <title>The genomes of 5 underutilized Papilionoideae crops provide insights into root nodulation and disease resistanc.</title>
        <authorList>
            <person name="Jiang F."/>
        </authorList>
    </citation>
    <scope>NUCLEOTIDE SEQUENCE [LARGE SCALE GENOMIC DNA]</scope>
    <source>
        <strain evidence="1">LVBAO_FW01</strain>
        <tissue evidence="1">Leaves</tissue>
    </source>
</reference>